<feature type="transmembrane region" description="Helical" evidence="7">
    <location>
        <begin position="198"/>
        <end position="218"/>
    </location>
</feature>
<dbReference type="PANTHER" id="PTHR30188">
    <property type="entry name" value="ABC TRANSPORTER PERMEASE PROTEIN-RELATED"/>
    <property type="match status" value="1"/>
</dbReference>
<dbReference type="PANTHER" id="PTHR30188:SF4">
    <property type="entry name" value="PROTEIN TRIGALACTOSYLDIACYLGLYCEROL 1, CHLOROPLASTIC"/>
    <property type="match status" value="1"/>
</dbReference>
<comment type="caution">
    <text evidence="8">The sequence shown here is derived from an EMBL/GenBank/DDBJ whole genome shotgun (WGS) entry which is preliminary data.</text>
</comment>
<accession>A0ABV4U0P8</accession>
<dbReference type="NCBIfam" id="TIGR00056">
    <property type="entry name" value="MlaE family lipid ABC transporter permease subunit"/>
    <property type="match status" value="1"/>
</dbReference>
<keyword evidence="7" id="KW-1003">Cell membrane</keyword>
<dbReference type="InterPro" id="IPR003453">
    <property type="entry name" value="ABC_MlaE_roteobac"/>
</dbReference>
<reference evidence="8 9" key="1">
    <citation type="submission" date="2024-08" db="EMBL/GenBank/DDBJ databases">
        <title>Whole-genome sequencing of halo(alkali)philic microorganisms from hypersaline lakes.</title>
        <authorList>
            <person name="Sorokin D.Y."/>
            <person name="Merkel A.Y."/>
            <person name="Messina E."/>
            <person name="Yakimov M."/>
        </authorList>
    </citation>
    <scope>NUCLEOTIDE SEQUENCE [LARGE SCALE GENOMIC DNA]</scope>
    <source>
        <strain evidence="8 9">Cl-TMA</strain>
    </source>
</reference>
<feature type="transmembrane region" description="Helical" evidence="7">
    <location>
        <begin position="238"/>
        <end position="256"/>
    </location>
</feature>
<evidence type="ECO:0000256" key="4">
    <source>
        <dbReference type="ARBA" id="ARBA00022692"/>
    </source>
</evidence>
<keyword evidence="5 7" id="KW-1133">Transmembrane helix</keyword>
<comment type="similarity">
    <text evidence="2 7">Belongs to the MlaE permease family.</text>
</comment>
<dbReference type="Pfam" id="PF02405">
    <property type="entry name" value="MlaE"/>
    <property type="match status" value="1"/>
</dbReference>
<feature type="transmembrane region" description="Helical" evidence="7">
    <location>
        <begin position="12"/>
        <end position="35"/>
    </location>
</feature>
<feature type="transmembrane region" description="Helical" evidence="7">
    <location>
        <begin position="142"/>
        <end position="162"/>
    </location>
</feature>
<sequence length="257" mass="27597">MISAVLGKIGGWALFYLGRWGEAVLLFVRTLLFTFSRPLYLRNLIYQLEFIGINSLPVVLLTSAFTGMVLALQIFSGFARFGAESMTGTVVGYSIVRELGPVLVGLMVAGRAGAAMAAELGTMRVTQQIDALYALSADPVRYLIVPRFWAGVIALPLLVTIGDFVGMWASYALSVGVLGANPVVYWDSMFDFMELWDFYSGLIKATVFGGIIAFVASYEGFTTKGGARGVGGATTRAVVSAATLILAANYFITYLVV</sequence>
<keyword evidence="6 7" id="KW-0472">Membrane</keyword>
<evidence type="ECO:0000256" key="5">
    <source>
        <dbReference type="ARBA" id="ARBA00022989"/>
    </source>
</evidence>
<organism evidence="8 9">
    <name type="scientific">Thiohalorhabdus methylotrophus</name>
    <dbReference type="NCBI Taxonomy" id="3242694"/>
    <lineage>
        <taxon>Bacteria</taxon>
        <taxon>Pseudomonadati</taxon>
        <taxon>Pseudomonadota</taxon>
        <taxon>Gammaproteobacteria</taxon>
        <taxon>Thiohalorhabdales</taxon>
        <taxon>Thiohalorhabdaceae</taxon>
        <taxon>Thiohalorhabdus</taxon>
    </lineage>
</organism>
<evidence type="ECO:0000313" key="8">
    <source>
        <dbReference type="EMBL" id="MFA9462323.1"/>
    </source>
</evidence>
<feature type="transmembrane region" description="Helical" evidence="7">
    <location>
        <begin position="56"/>
        <end position="79"/>
    </location>
</feature>
<evidence type="ECO:0000256" key="7">
    <source>
        <dbReference type="RuleBase" id="RU362044"/>
    </source>
</evidence>
<comment type="subcellular location">
    <subcellularLocation>
        <location evidence="7">Cell inner membrane</location>
        <topology evidence="7">Multi-pass membrane protein</topology>
    </subcellularLocation>
    <subcellularLocation>
        <location evidence="1">Membrane</location>
        <topology evidence="1">Multi-pass membrane protein</topology>
    </subcellularLocation>
</comment>
<evidence type="ECO:0000256" key="3">
    <source>
        <dbReference type="ARBA" id="ARBA00022448"/>
    </source>
</evidence>
<dbReference type="RefSeq" id="WP_373657113.1">
    <property type="nucleotide sequence ID" value="NZ_JBGUAW010000012.1"/>
</dbReference>
<evidence type="ECO:0000256" key="1">
    <source>
        <dbReference type="ARBA" id="ARBA00004141"/>
    </source>
</evidence>
<dbReference type="EMBL" id="JBGUAW010000012">
    <property type="protein sequence ID" value="MFA9462323.1"/>
    <property type="molecule type" value="Genomic_DNA"/>
</dbReference>
<dbReference type="InterPro" id="IPR030802">
    <property type="entry name" value="Permease_MalE"/>
</dbReference>
<name>A0ABV4U0P8_9GAMM</name>
<evidence type="ECO:0000256" key="6">
    <source>
        <dbReference type="ARBA" id="ARBA00023136"/>
    </source>
</evidence>
<gene>
    <name evidence="8" type="ORF">ACERLL_16030</name>
</gene>
<dbReference type="Proteomes" id="UP001575181">
    <property type="component" value="Unassembled WGS sequence"/>
</dbReference>
<evidence type="ECO:0000256" key="2">
    <source>
        <dbReference type="ARBA" id="ARBA00007556"/>
    </source>
</evidence>
<keyword evidence="4 7" id="KW-0812">Transmembrane</keyword>
<proteinExistence type="inferred from homology"/>
<evidence type="ECO:0000313" key="9">
    <source>
        <dbReference type="Proteomes" id="UP001575181"/>
    </source>
</evidence>
<keyword evidence="3" id="KW-0813">Transport</keyword>
<keyword evidence="7" id="KW-0997">Cell inner membrane</keyword>
<keyword evidence="9" id="KW-1185">Reference proteome</keyword>
<protein>
    <submittedName>
        <fullName evidence="8">MlaE family ABC transporter permease</fullName>
    </submittedName>
</protein>